<sequence length="138" mass="14944">MSLKLLANDTDDLKIIASALQDAILRVGDIRYDPVARSVSLRMTRFRHETKKAERVECGVRIDGVLALQSRGIERGQKDAFMVVLDLTFEPTDAPAGYLDITLAGGGVLRLTIEGLDLLLSDVGAGRATRAKPDHDAA</sequence>
<reference evidence="1" key="2">
    <citation type="submission" date="2020-09" db="EMBL/GenBank/DDBJ databases">
        <authorList>
            <person name="Sun Q."/>
            <person name="Kim S."/>
        </authorList>
    </citation>
    <scope>NUCLEOTIDE SEQUENCE</scope>
    <source>
        <strain evidence="1">KCTC 32513</strain>
    </source>
</reference>
<dbReference type="RefSeq" id="WP_189499419.1">
    <property type="nucleotide sequence ID" value="NZ_BMZH01000016.1"/>
</dbReference>
<dbReference type="InterPro" id="IPR021335">
    <property type="entry name" value="DUF2948"/>
</dbReference>
<evidence type="ECO:0008006" key="3">
    <source>
        <dbReference type="Google" id="ProtNLM"/>
    </source>
</evidence>
<reference evidence="1" key="1">
    <citation type="journal article" date="2014" name="Int. J. Syst. Evol. Microbiol.">
        <title>Complete genome sequence of Corynebacterium casei LMG S-19264T (=DSM 44701T), isolated from a smear-ripened cheese.</title>
        <authorList>
            <consortium name="US DOE Joint Genome Institute (JGI-PGF)"/>
            <person name="Walter F."/>
            <person name="Albersmeier A."/>
            <person name="Kalinowski J."/>
            <person name="Ruckert C."/>
        </authorList>
    </citation>
    <scope>NUCLEOTIDE SEQUENCE</scope>
    <source>
        <strain evidence="1">KCTC 32513</strain>
    </source>
</reference>
<name>A0A8J3G3F9_9PROT</name>
<keyword evidence="2" id="KW-1185">Reference proteome</keyword>
<protein>
    <recommendedName>
        <fullName evidence="3">DUF2948 family protein</fullName>
    </recommendedName>
</protein>
<comment type="caution">
    <text evidence="1">The sequence shown here is derived from an EMBL/GenBank/DDBJ whole genome shotgun (WGS) entry which is preliminary data.</text>
</comment>
<evidence type="ECO:0000313" key="2">
    <source>
        <dbReference type="Proteomes" id="UP000634004"/>
    </source>
</evidence>
<dbReference type="Proteomes" id="UP000634004">
    <property type="component" value="Unassembled WGS sequence"/>
</dbReference>
<evidence type="ECO:0000313" key="1">
    <source>
        <dbReference type="EMBL" id="GHB03355.1"/>
    </source>
</evidence>
<dbReference type="Pfam" id="PF11164">
    <property type="entry name" value="DUF2948"/>
    <property type="match status" value="1"/>
</dbReference>
<dbReference type="EMBL" id="BMZH01000016">
    <property type="protein sequence ID" value="GHB03355.1"/>
    <property type="molecule type" value="Genomic_DNA"/>
</dbReference>
<gene>
    <name evidence="1" type="ORF">GCM10009069_27560</name>
</gene>
<accession>A0A8J3G3F9</accession>
<dbReference type="AlphaFoldDB" id="A0A8J3G3F9"/>
<organism evidence="1 2">
    <name type="scientific">Algimonas arctica</name>
    <dbReference type="NCBI Taxonomy" id="1479486"/>
    <lineage>
        <taxon>Bacteria</taxon>
        <taxon>Pseudomonadati</taxon>
        <taxon>Pseudomonadota</taxon>
        <taxon>Alphaproteobacteria</taxon>
        <taxon>Maricaulales</taxon>
        <taxon>Robiginitomaculaceae</taxon>
        <taxon>Algimonas</taxon>
    </lineage>
</organism>
<proteinExistence type="predicted"/>